<dbReference type="OrthoDB" id="2019384at2759"/>
<dbReference type="CDD" id="cd00054">
    <property type="entry name" value="EGF_CA"/>
    <property type="match status" value="2"/>
</dbReference>
<feature type="disulfide bond" evidence="10">
    <location>
        <begin position="723"/>
        <end position="750"/>
    </location>
</feature>
<evidence type="ECO:0000256" key="6">
    <source>
        <dbReference type="ARBA" id="ARBA00022989"/>
    </source>
</evidence>
<dbReference type="Proteomes" id="UP000298663">
    <property type="component" value="Unassembled WGS sequence"/>
</dbReference>
<dbReference type="PROSITE" id="PS50835">
    <property type="entry name" value="IG_LIKE"/>
    <property type="match status" value="1"/>
</dbReference>
<dbReference type="SMART" id="SM00179">
    <property type="entry name" value="EGF_CA"/>
    <property type="match status" value="2"/>
</dbReference>
<keyword evidence="7 10" id="KW-1015">Disulfide bond</keyword>
<evidence type="ECO:0000256" key="3">
    <source>
        <dbReference type="ARBA" id="ARBA00022692"/>
    </source>
</evidence>
<reference evidence="16 17" key="2">
    <citation type="journal article" date="2019" name="G3 (Bethesda)">
        <title>Hybrid Assembly of the Genome of the Entomopathogenic Nematode Steinernema carpocapsae Identifies the X-Chromosome.</title>
        <authorList>
            <person name="Serra L."/>
            <person name="Macchietto M."/>
            <person name="Macias-Munoz A."/>
            <person name="McGill C.J."/>
            <person name="Rodriguez I.M."/>
            <person name="Rodriguez B."/>
            <person name="Murad R."/>
            <person name="Mortazavi A."/>
        </authorList>
    </citation>
    <scope>NUCLEOTIDE SEQUENCE [LARGE SCALE GENOMIC DNA]</scope>
    <source>
        <strain evidence="16 17">ALL</strain>
    </source>
</reference>
<evidence type="ECO:0000256" key="11">
    <source>
        <dbReference type="SAM" id="SignalP"/>
    </source>
</evidence>
<evidence type="ECO:0000259" key="12">
    <source>
        <dbReference type="PROSITE" id="PS01180"/>
    </source>
</evidence>
<dbReference type="InterPro" id="IPR016187">
    <property type="entry name" value="CTDL_fold"/>
</dbReference>
<evidence type="ECO:0000256" key="5">
    <source>
        <dbReference type="ARBA" id="ARBA00022737"/>
    </source>
</evidence>
<feature type="domain" description="Sushi" evidence="15">
    <location>
        <begin position="959"/>
        <end position="1028"/>
    </location>
</feature>
<dbReference type="Gene3D" id="3.10.100.10">
    <property type="entry name" value="Mannose-Binding Protein A, subunit A"/>
    <property type="match status" value="1"/>
</dbReference>
<dbReference type="PROSITE" id="PS01180">
    <property type="entry name" value="CUB"/>
    <property type="match status" value="1"/>
</dbReference>
<dbReference type="InterPro" id="IPR003599">
    <property type="entry name" value="Ig_sub"/>
</dbReference>
<dbReference type="PROSITE" id="PS01186">
    <property type="entry name" value="EGF_2"/>
    <property type="match status" value="1"/>
</dbReference>
<dbReference type="PANTHER" id="PTHR19325">
    <property type="entry name" value="COMPLEMENT COMPONENT-RELATED SUSHI DOMAIN-CONTAINING"/>
    <property type="match status" value="1"/>
</dbReference>
<feature type="signal peptide" evidence="11">
    <location>
        <begin position="1"/>
        <end position="46"/>
    </location>
</feature>
<dbReference type="SUPFAM" id="SSF56436">
    <property type="entry name" value="C-type lectin-like"/>
    <property type="match status" value="1"/>
</dbReference>
<dbReference type="InterPro" id="IPR001881">
    <property type="entry name" value="EGF-like_Ca-bd_dom"/>
</dbReference>
<dbReference type="EMBL" id="AZBU02000001">
    <property type="protein sequence ID" value="TMS38336.1"/>
    <property type="molecule type" value="Genomic_DNA"/>
</dbReference>
<dbReference type="InterPro" id="IPR000859">
    <property type="entry name" value="CUB_dom"/>
</dbReference>
<dbReference type="SMART" id="SM00032">
    <property type="entry name" value="CCP"/>
    <property type="match status" value="6"/>
</dbReference>
<feature type="domain" description="Sushi" evidence="15">
    <location>
        <begin position="690"/>
        <end position="752"/>
    </location>
</feature>
<proteinExistence type="predicted"/>
<dbReference type="InterPro" id="IPR036055">
    <property type="entry name" value="LDL_receptor-like_sf"/>
</dbReference>
<dbReference type="SMART" id="SM00409">
    <property type="entry name" value="IG"/>
    <property type="match status" value="1"/>
</dbReference>
<keyword evidence="8" id="KW-0325">Glycoprotein</keyword>
<dbReference type="SMART" id="SM00192">
    <property type="entry name" value="LDLa"/>
    <property type="match status" value="1"/>
</dbReference>
<feature type="domain" description="Sushi" evidence="15">
    <location>
        <begin position="567"/>
        <end position="630"/>
    </location>
</feature>
<dbReference type="SUPFAM" id="SSF57196">
    <property type="entry name" value="EGF/Laminin"/>
    <property type="match status" value="2"/>
</dbReference>
<dbReference type="InterPro" id="IPR050350">
    <property type="entry name" value="Compl-Cell_Adhes-Reg"/>
</dbReference>
<dbReference type="STRING" id="34508.A0A4U8UXV9"/>
<evidence type="ECO:0000256" key="9">
    <source>
        <dbReference type="PROSITE-ProRule" id="PRU00124"/>
    </source>
</evidence>
<dbReference type="Gene3D" id="2.10.70.10">
    <property type="entry name" value="Complement Module, domain 1"/>
    <property type="match status" value="5"/>
</dbReference>
<feature type="domain" description="Sushi" evidence="15">
    <location>
        <begin position="634"/>
        <end position="689"/>
    </location>
</feature>
<dbReference type="SMART" id="SM00181">
    <property type="entry name" value="EGF"/>
    <property type="match status" value="2"/>
</dbReference>
<dbReference type="InterPro" id="IPR007110">
    <property type="entry name" value="Ig-like_dom"/>
</dbReference>
<dbReference type="Gene3D" id="2.10.25.10">
    <property type="entry name" value="Laminin"/>
    <property type="match status" value="2"/>
</dbReference>
<keyword evidence="5" id="KW-0677">Repeat</keyword>
<dbReference type="InterPro" id="IPR002172">
    <property type="entry name" value="LDrepeatLR_classA_rpt"/>
</dbReference>
<dbReference type="InterPro" id="IPR000152">
    <property type="entry name" value="EGF-type_Asp/Asn_hydroxyl_site"/>
</dbReference>
<protein>
    <submittedName>
        <fullName evidence="16">Uncharacterized protein</fullName>
    </submittedName>
</protein>
<dbReference type="FunFam" id="2.10.25.10:FF:000002">
    <property type="entry name" value="Latent-transforming growth factor beta-binding protein 3"/>
    <property type="match status" value="1"/>
</dbReference>
<keyword evidence="4 11" id="KW-0732">Signal</keyword>
<organism evidence="16 17">
    <name type="scientific">Steinernema carpocapsae</name>
    <name type="common">Entomopathogenic nematode</name>
    <dbReference type="NCBI Taxonomy" id="34508"/>
    <lineage>
        <taxon>Eukaryota</taxon>
        <taxon>Metazoa</taxon>
        <taxon>Ecdysozoa</taxon>
        <taxon>Nematoda</taxon>
        <taxon>Chromadorea</taxon>
        <taxon>Rhabditida</taxon>
        <taxon>Tylenchina</taxon>
        <taxon>Panagrolaimomorpha</taxon>
        <taxon>Strongyloidoidea</taxon>
        <taxon>Steinernematidae</taxon>
        <taxon>Steinernema</taxon>
    </lineage>
</organism>
<dbReference type="PROSITE" id="PS50068">
    <property type="entry name" value="LDLRA_2"/>
    <property type="match status" value="1"/>
</dbReference>
<reference evidence="16 17" key="1">
    <citation type="journal article" date="2015" name="Genome Biol.">
        <title>Comparative genomics of Steinernema reveals deeply conserved gene regulatory networks.</title>
        <authorList>
            <person name="Dillman A.R."/>
            <person name="Macchietto M."/>
            <person name="Porter C.F."/>
            <person name="Rogers A."/>
            <person name="Williams B."/>
            <person name="Antoshechkin I."/>
            <person name="Lee M.M."/>
            <person name="Goodwin Z."/>
            <person name="Lu X."/>
            <person name="Lewis E.E."/>
            <person name="Goodrich-Blair H."/>
            <person name="Stock S.P."/>
            <person name="Adams B.J."/>
            <person name="Sternberg P.W."/>
            <person name="Mortazavi A."/>
        </authorList>
    </citation>
    <scope>NUCLEOTIDE SEQUENCE [LARGE SCALE GENOMIC DNA]</scope>
    <source>
        <strain evidence="16 17">ALL</strain>
    </source>
</reference>
<dbReference type="InterPro" id="IPR001304">
    <property type="entry name" value="C-type_lectin-like"/>
</dbReference>
<dbReference type="Pfam" id="PF00057">
    <property type="entry name" value="Ldl_recept_a"/>
    <property type="match status" value="1"/>
</dbReference>
<dbReference type="SUPFAM" id="SSF49854">
    <property type="entry name" value="Spermadhesin, CUB domain"/>
    <property type="match status" value="1"/>
</dbReference>
<accession>A0A4U8UXV9</accession>
<feature type="domain" description="CUB" evidence="12">
    <location>
        <begin position="369"/>
        <end position="479"/>
    </location>
</feature>
<dbReference type="InterPro" id="IPR023415">
    <property type="entry name" value="LDLR_class-A_CS"/>
</dbReference>
<dbReference type="InterPro" id="IPR018097">
    <property type="entry name" value="EGF_Ca-bd_CS"/>
</dbReference>
<keyword evidence="2 10" id="KW-0768">Sushi</keyword>
<dbReference type="PROSITE" id="PS50923">
    <property type="entry name" value="SUSHI"/>
    <property type="match status" value="5"/>
</dbReference>
<dbReference type="InterPro" id="IPR049883">
    <property type="entry name" value="NOTCH1_EGF-like"/>
</dbReference>
<feature type="domain" description="Sushi" evidence="15">
    <location>
        <begin position="1029"/>
        <end position="1097"/>
    </location>
</feature>
<dbReference type="Gene3D" id="4.10.400.10">
    <property type="entry name" value="Low-density Lipoprotein Receptor"/>
    <property type="match status" value="1"/>
</dbReference>
<dbReference type="CDD" id="cd00112">
    <property type="entry name" value="LDLa"/>
    <property type="match status" value="1"/>
</dbReference>
<name>A0A4U8UXV9_STECR</name>
<feature type="domain" description="C-type lectin" evidence="13">
    <location>
        <begin position="77"/>
        <end position="212"/>
    </location>
</feature>
<evidence type="ECO:0000256" key="10">
    <source>
        <dbReference type="PROSITE-ProRule" id="PRU00302"/>
    </source>
</evidence>
<evidence type="ECO:0000256" key="4">
    <source>
        <dbReference type="ARBA" id="ARBA00022729"/>
    </source>
</evidence>
<evidence type="ECO:0000313" key="17">
    <source>
        <dbReference type="Proteomes" id="UP000298663"/>
    </source>
</evidence>
<dbReference type="Pfam" id="PF07645">
    <property type="entry name" value="EGF_CA"/>
    <property type="match status" value="1"/>
</dbReference>
<dbReference type="Pfam" id="PF13895">
    <property type="entry name" value="Ig_2"/>
    <property type="match status" value="1"/>
</dbReference>
<evidence type="ECO:0000256" key="1">
    <source>
        <dbReference type="ARBA" id="ARBA00022536"/>
    </source>
</evidence>
<feature type="chain" id="PRO_5020552892" evidence="11">
    <location>
        <begin position="47"/>
        <end position="1436"/>
    </location>
</feature>
<dbReference type="PROSITE" id="PS01187">
    <property type="entry name" value="EGF_CA"/>
    <property type="match status" value="1"/>
</dbReference>
<dbReference type="PROSITE" id="PS00010">
    <property type="entry name" value="ASX_HYDROXYL"/>
    <property type="match status" value="1"/>
</dbReference>
<evidence type="ECO:0000256" key="2">
    <source>
        <dbReference type="ARBA" id="ARBA00022659"/>
    </source>
</evidence>
<dbReference type="PROSITE" id="PS01209">
    <property type="entry name" value="LDLRA_1"/>
    <property type="match status" value="1"/>
</dbReference>
<evidence type="ECO:0000256" key="8">
    <source>
        <dbReference type="ARBA" id="ARBA00023180"/>
    </source>
</evidence>
<dbReference type="InterPro" id="IPR000742">
    <property type="entry name" value="EGF"/>
</dbReference>
<dbReference type="Gene3D" id="2.60.40.10">
    <property type="entry name" value="Immunoglobulins"/>
    <property type="match status" value="1"/>
</dbReference>
<dbReference type="SUPFAM" id="SSF48726">
    <property type="entry name" value="Immunoglobulin"/>
    <property type="match status" value="1"/>
</dbReference>
<dbReference type="InterPro" id="IPR013783">
    <property type="entry name" value="Ig-like_fold"/>
</dbReference>
<keyword evidence="6" id="KW-1133">Transmembrane helix</keyword>
<dbReference type="Gene3D" id="2.60.120.290">
    <property type="entry name" value="Spermadhesin, CUB domain"/>
    <property type="match status" value="1"/>
</dbReference>
<keyword evidence="3" id="KW-0812">Transmembrane</keyword>
<dbReference type="CDD" id="cd00037">
    <property type="entry name" value="CLECT"/>
    <property type="match status" value="1"/>
</dbReference>
<evidence type="ECO:0000259" key="14">
    <source>
        <dbReference type="PROSITE" id="PS50835"/>
    </source>
</evidence>
<dbReference type="InterPro" id="IPR035976">
    <property type="entry name" value="Sushi/SCR/CCP_sf"/>
</dbReference>
<evidence type="ECO:0000313" key="16">
    <source>
        <dbReference type="EMBL" id="TMS38336.1"/>
    </source>
</evidence>
<keyword evidence="6" id="KW-0472">Membrane</keyword>
<dbReference type="PROSITE" id="PS50041">
    <property type="entry name" value="C_TYPE_LECTIN_2"/>
    <property type="match status" value="1"/>
</dbReference>
<dbReference type="PANTHER" id="PTHR19325:SF573">
    <property type="entry name" value="MEMBRANE COFACTOR PROTEIN"/>
    <property type="match status" value="1"/>
</dbReference>
<dbReference type="InterPro" id="IPR036179">
    <property type="entry name" value="Ig-like_dom_sf"/>
</dbReference>
<dbReference type="Pfam" id="PF00084">
    <property type="entry name" value="Sushi"/>
    <property type="match status" value="4"/>
</dbReference>
<dbReference type="SUPFAM" id="SSF57424">
    <property type="entry name" value="LDL receptor-like module"/>
    <property type="match status" value="1"/>
</dbReference>
<feature type="domain" description="Ig-like" evidence="14">
    <location>
        <begin position="1175"/>
        <end position="1271"/>
    </location>
</feature>
<dbReference type="Pfam" id="PF00431">
    <property type="entry name" value="CUB"/>
    <property type="match status" value="1"/>
</dbReference>
<comment type="caution">
    <text evidence="16">The sequence shown here is derived from an EMBL/GenBank/DDBJ whole genome shotgun (WGS) entry which is preliminary data.</text>
</comment>
<dbReference type="InterPro" id="IPR000436">
    <property type="entry name" value="Sushi_SCR_CCP_dom"/>
</dbReference>
<evidence type="ECO:0000256" key="7">
    <source>
        <dbReference type="ARBA" id="ARBA00023157"/>
    </source>
</evidence>
<keyword evidence="1" id="KW-0245">EGF-like domain</keyword>
<comment type="caution">
    <text evidence="10">Lacks conserved residue(s) required for the propagation of feature annotation.</text>
</comment>
<sequence>MRSVRLESSPLLLLLLLCNKHSDNKQLVPTLVFLLLCSSQFGGVDAADVSNCSNAPSFFPFRKGSLQLTCPKGWIQQGTSCFYLPPLNLTWDEAAPYCGQSENQASSPLTLNDLFITHDLAQALGSPNEFFWTGYYFDPSESQSSLLSFYSSQKISLYSPLWAPNQPNLTYYEQITSTNDTQCVAFNPNICNETNFGWYLQPCSWKRRSICQTVACFDDDYRCKDNSACIPKTAICDGVQNCEDSSDEEHCSQSSKACSGAGEQLNAASGEVTFLGAQLNQVGEATCEWTIKSLDDRSLMLNFFSSHGDKDDRIEVGEPSIQKPADAIPLGRSSSWSSSTNHSVIRVHTKAVEKLRLHFQYYQSDDPNCNAHITKWSGVLRTPSVNPDSRSPTSCKWTITNENNSPIMLKLDQFDLADGDKFTISDGGGKNGETIYDFTTKNRNPANVYISSKPVMVVMFKSIRSSTRRANVMANFVQSCTNQKIEGNYGQIVINSKSDQQCSLMFSPSTTATLYLEEKRITDKDSIKIEENGVTKSFEEVFRISKPVILHTFSKSAGFKATFSYSQDCKVPALPVDMNWISEDAVKQNIPYRKTVRLKCSSDDLTMTGKPELTCALNGMWDSPPPVCLSQAVPVCPVPYIRHGHVTELLGIHLGDFLSFACNSGFRASTSGTCACTADGWTPKPTCHKVECKKPDKRYGNATLENERDDDDYDIGSLVLYACNGDSFVDDSVVRVCLSNGTWSNPDFHCKYRGCYAESVPFGSFNQTFVQVGQDDPIVCDSGCEYTDRVPVCQKNGWMPNKPRCDFGHPCDHGDKCAHGICVPLLNDYVCQCVNGFKSTADFKGCEDINECAERIDLCDGTCTNTIGSYSCSCPAGKILYTGHAGRRKIYDKYLVPNRSCIEQRCEPPRINSSGTLEVISNGLFLSGSTVTYVCLNTNKNFTITCSSTGEWDKPNLKINCEDNDVFCRSITGPLLSVTPRRGSYEPGSVVSFSCRQKSKQKVVLIGPEQLFCSFSGTWIGEQPVCTIPSCQSLENFNGTNKMSIFRDPFSDLKPYSVGDVVTFRCDPGYELVGNNVIECRNWENPRWNGTTPCCKANGCEVATLVGNDLLPSNDAIAVGETVTFQCRQKNYILSGKACRSVLECQYVEEGDHYQSFTYLSVSDDMPRTCVSEVPHMLKRRYKKSDCLVPLSPEKYVMQNESFVLWCVVKRECRSNQVVWKRGNETLHTQKASNGDIFYFHTLRAQMTDQGSYSCSVEDDQETAVDSRTTDVFVNQLEETESGQNWIDTIDLAESNYHPVMNDLMERHWTGSDEWVQSEGRWKFFSSAAGKLKRLVTPAIVLRSDVVEVRFKILDESNAHFNISYAASNDPTTPSREDQFKLVTGIETTPQMEKSTRIQIEVPNAKYVWFRVSTTDAGSAKLSNFNVFYTFCPKVC</sequence>
<evidence type="ECO:0000259" key="13">
    <source>
        <dbReference type="PROSITE" id="PS50041"/>
    </source>
</evidence>
<keyword evidence="17" id="KW-1185">Reference proteome</keyword>
<feature type="disulfide bond" evidence="9">
    <location>
        <begin position="236"/>
        <end position="251"/>
    </location>
</feature>
<dbReference type="SUPFAM" id="SSF57535">
    <property type="entry name" value="Complement control module/SCR domain"/>
    <property type="match status" value="6"/>
</dbReference>
<dbReference type="SMART" id="SM00042">
    <property type="entry name" value="CUB"/>
    <property type="match status" value="1"/>
</dbReference>
<dbReference type="GO" id="GO:0005509">
    <property type="term" value="F:calcium ion binding"/>
    <property type="evidence" value="ECO:0007669"/>
    <property type="project" value="InterPro"/>
</dbReference>
<evidence type="ECO:0000259" key="15">
    <source>
        <dbReference type="PROSITE" id="PS50923"/>
    </source>
</evidence>
<dbReference type="CDD" id="cd00033">
    <property type="entry name" value="CCP"/>
    <property type="match status" value="5"/>
</dbReference>
<dbReference type="InterPro" id="IPR035914">
    <property type="entry name" value="Sperma_CUB_dom_sf"/>
</dbReference>
<dbReference type="InterPro" id="IPR016186">
    <property type="entry name" value="C-type_lectin-like/link_sf"/>
</dbReference>
<gene>
    <name evidence="16" type="ORF">L596_005083</name>
</gene>